<dbReference type="GO" id="GO:0016829">
    <property type="term" value="F:lyase activity"/>
    <property type="evidence" value="ECO:0007669"/>
    <property type="project" value="UniProtKB-KW"/>
</dbReference>
<dbReference type="RefSeq" id="WP_143490189.1">
    <property type="nucleotide sequence ID" value="NZ_VJOY01000023.1"/>
</dbReference>
<dbReference type="Pfam" id="PF08787">
    <property type="entry name" value="Alginate_lyase2"/>
    <property type="match status" value="1"/>
</dbReference>
<dbReference type="Gene3D" id="2.60.120.200">
    <property type="match status" value="1"/>
</dbReference>
<evidence type="ECO:0000313" key="3">
    <source>
        <dbReference type="Proteomes" id="UP000315235"/>
    </source>
</evidence>
<dbReference type="InterPro" id="IPR014895">
    <property type="entry name" value="Alginate_lyase_2"/>
</dbReference>
<protein>
    <submittedName>
        <fullName evidence="2">Polysaccharide lyase family 7 protein</fullName>
    </submittedName>
</protein>
<dbReference type="EMBL" id="VJOY01000023">
    <property type="protein sequence ID" value="TRX72960.1"/>
    <property type="molecule type" value="Genomic_DNA"/>
</dbReference>
<reference evidence="2 3" key="1">
    <citation type="submission" date="2019-07" db="EMBL/GenBank/DDBJ databases">
        <title>Pseudomonas mangiferae sp. nov., isolated from bark of mango tree in Thailand.</title>
        <authorList>
            <person name="Srisuk N."/>
            <person name="Anurat P."/>
        </authorList>
    </citation>
    <scope>NUCLEOTIDE SEQUENCE [LARGE SCALE GENOMIC DNA]</scope>
    <source>
        <strain evidence="2 3">DMKU_BBB3-04</strain>
    </source>
</reference>
<organism evidence="2 3">
    <name type="scientific">Pseudomonas mangiferae</name>
    <dbReference type="NCBI Taxonomy" id="2593654"/>
    <lineage>
        <taxon>Bacteria</taxon>
        <taxon>Pseudomonadati</taxon>
        <taxon>Pseudomonadota</taxon>
        <taxon>Gammaproteobacteria</taxon>
        <taxon>Pseudomonadales</taxon>
        <taxon>Pseudomonadaceae</taxon>
        <taxon>Pseudomonas</taxon>
    </lineage>
</organism>
<keyword evidence="2" id="KW-0456">Lyase</keyword>
<dbReference type="InterPro" id="IPR013320">
    <property type="entry name" value="ConA-like_dom_sf"/>
</dbReference>
<keyword evidence="3" id="KW-1185">Reference proteome</keyword>
<dbReference type="Proteomes" id="UP000315235">
    <property type="component" value="Unassembled WGS sequence"/>
</dbReference>
<evidence type="ECO:0000313" key="2">
    <source>
        <dbReference type="EMBL" id="TRX72960.1"/>
    </source>
</evidence>
<gene>
    <name evidence="2" type="ORF">FM069_20105</name>
</gene>
<evidence type="ECO:0000259" key="1">
    <source>
        <dbReference type="Pfam" id="PF08787"/>
    </source>
</evidence>
<sequence>MIDLSTWNLSIPVGVPATTISTPMLVGGFQDYYFRANTSTGTVVFWAPVTGSTTQSAVYPRAELRETFANGGLKNWTYPSADNYLSADLMVNQVPSSGKVVVGQIHAYNSDKPMLKLEFQYKPKTQTANLVAKIRFTPYDAEGQVYTLLSGIRLDQRFSYTLNLTPTGKLNIVLNDKAWSTQLSTLWAPKPLYFKAGVYIQDNTGYASEAGAATFDRLSIEHRAL</sequence>
<dbReference type="SUPFAM" id="SSF49899">
    <property type="entry name" value="Concanavalin A-like lectins/glucanases"/>
    <property type="match status" value="1"/>
</dbReference>
<accession>A0A553GTZ4</accession>
<dbReference type="OrthoDB" id="1113844at2"/>
<name>A0A553GTZ4_9PSED</name>
<dbReference type="AlphaFoldDB" id="A0A553GTZ4"/>
<feature type="domain" description="Alginate lyase 2" evidence="1">
    <location>
        <begin position="2"/>
        <end position="222"/>
    </location>
</feature>
<comment type="caution">
    <text evidence="2">The sequence shown here is derived from an EMBL/GenBank/DDBJ whole genome shotgun (WGS) entry which is preliminary data.</text>
</comment>
<proteinExistence type="predicted"/>